<feature type="transmembrane region" description="Helical" evidence="1">
    <location>
        <begin position="20"/>
        <end position="46"/>
    </location>
</feature>
<keyword evidence="3" id="KW-1185">Reference proteome</keyword>
<keyword evidence="1" id="KW-1133">Transmembrane helix</keyword>
<evidence type="ECO:0000313" key="3">
    <source>
        <dbReference type="Proteomes" id="UP000515489"/>
    </source>
</evidence>
<dbReference type="EMBL" id="CP060202">
    <property type="protein sequence ID" value="QNH62446.1"/>
    <property type="molecule type" value="Genomic_DNA"/>
</dbReference>
<reference evidence="2 3" key="1">
    <citation type="submission" date="2020-08" db="EMBL/GenBank/DDBJ databases">
        <title>Hymenobacter sp. S2-20-2 genome sequencing.</title>
        <authorList>
            <person name="Jin L."/>
        </authorList>
    </citation>
    <scope>NUCLEOTIDE SEQUENCE [LARGE SCALE GENOMIC DNA]</scope>
    <source>
        <strain evidence="2 3">S2-20-2</strain>
    </source>
</reference>
<proteinExistence type="predicted"/>
<keyword evidence="1" id="KW-0812">Transmembrane</keyword>
<evidence type="ECO:0008006" key="4">
    <source>
        <dbReference type="Google" id="ProtNLM"/>
    </source>
</evidence>
<organism evidence="2 3">
    <name type="scientific">Hymenobacter sediminicola</name>
    <dbReference type="NCBI Taxonomy" id="2761579"/>
    <lineage>
        <taxon>Bacteria</taxon>
        <taxon>Pseudomonadati</taxon>
        <taxon>Bacteroidota</taxon>
        <taxon>Cytophagia</taxon>
        <taxon>Cytophagales</taxon>
        <taxon>Hymenobacteraceae</taxon>
        <taxon>Hymenobacter</taxon>
    </lineage>
</organism>
<dbReference type="KEGG" id="hsk:H4317_01035"/>
<accession>A0A7G7W7V3</accession>
<dbReference type="AlphaFoldDB" id="A0A7G7W7V3"/>
<keyword evidence="1" id="KW-0472">Membrane</keyword>
<sequence length="47" mass="5021">MDQKTSYPNSDATPSSTGAVAFAWLFVGVPLAWGVSQTFIKALALFQ</sequence>
<evidence type="ECO:0000313" key="2">
    <source>
        <dbReference type="EMBL" id="QNH62446.1"/>
    </source>
</evidence>
<evidence type="ECO:0000256" key="1">
    <source>
        <dbReference type="SAM" id="Phobius"/>
    </source>
</evidence>
<protein>
    <recommendedName>
        <fullName evidence="4">Oxalate:formate antiporter</fullName>
    </recommendedName>
</protein>
<name>A0A7G7W7V3_9BACT</name>
<dbReference type="RefSeq" id="WP_185888355.1">
    <property type="nucleotide sequence ID" value="NZ_CP060202.1"/>
</dbReference>
<dbReference type="Proteomes" id="UP000515489">
    <property type="component" value="Chromosome"/>
</dbReference>
<gene>
    <name evidence="2" type="ORF">H4317_01035</name>
</gene>